<dbReference type="AlphaFoldDB" id="F2NAL7"/>
<evidence type="ECO:0000313" key="10">
    <source>
        <dbReference type="EMBL" id="AEB06544.1"/>
    </source>
</evidence>
<evidence type="ECO:0000256" key="6">
    <source>
        <dbReference type="ARBA" id="ARBA00023118"/>
    </source>
</evidence>
<dbReference type="InterPro" id="IPR002729">
    <property type="entry name" value="CRISPR-assoc_Cas1"/>
</dbReference>
<dbReference type="GO" id="GO:0046872">
    <property type="term" value="F:metal ion binding"/>
    <property type="evidence" value="ECO:0007669"/>
    <property type="project" value="UniProtKB-UniRule"/>
</dbReference>
<dbReference type="GO" id="GO:0043571">
    <property type="term" value="P:maintenance of CRISPR repeat elements"/>
    <property type="evidence" value="ECO:0007669"/>
    <property type="project" value="UniProtKB-UniRule"/>
</dbReference>
<dbReference type="EMBL" id="CP002628">
    <property type="protein sequence ID" value="AEB06544.1"/>
    <property type="molecule type" value="Genomic_DNA"/>
</dbReference>
<dbReference type="PANTHER" id="PTHR34353">
    <property type="entry name" value="CRISPR-ASSOCIATED ENDONUCLEASE CAS1 1"/>
    <property type="match status" value="1"/>
</dbReference>
<evidence type="ECO:0000313" key="11">
    <source>
        <dbReference type="Proteomes" id="UP000006851"/>
    </source>
</evidence>
<dbReference type="Gene3D" id="1.20.120.920">
    <property type="entry name" value="CRISPR-associated endonuclease Cas1, C-terminal domain"/>
    <property type="match status" value="1"/>
</dbReference>
<name>F2NAL7_CORGP</name>
<dbReference type="InterPro" id="IPR019851">
    <property type="entry name" value="CRISPR-assoc_Cas1_ECOLI"/>
</dbReference>
<dbReference type="Pfam" id="PF01867">
    <property type="entry name" value="Cas_Cas1"/>
    <property type="match status" value="2"/>
</dbReference>
<gene>
    <name evidence="8" type="primary">cas1</name>
    <name evidence="10" type="ordered locus">Corgl_0426</name>
</gene>
<feature type="binding site" evidence="8">
    <location>
        <position position="159"/>
    </location>
    <ligand>
        <name>Mn(2+)</name>
        <dbReference type="ChEBI" id="CHEBI:29035"/>
    </ligand>
</feature>
<dbReference type="GO" id="GO:0003677">
    <property type="term" value="F:DNA binding"/>
    <property type="evidence" value="ECO:0007669"/>
    <property type="project" value="UniProtKB-KW"/>
</dbReference>
<keyword evidence="2 8" id="KW-0479">Metal-binding</keyword>
<protein>
    <recommendedName>
        <fullName evidence="8">CRISPR-associated endonuclease Cas1</fullName>
        <ecNumber evidence="8">3.1.-.-</ecNumber>
    </recommendedName>
</protein>
<keyword evidence="6 8" id="KW-0051">Antiviral defense</keyword>
<sequence>MVASDESNGNKPKSKRMGAPPPNLSDLSRVEDRISFLYFEHCAINRESNAITVADDEGTIHVPSASLNVMLLGPGTTVTHRAMTAIGENGATVLWVGERGVRMYASGKPLTHSSALLQRQAKLVSNTHARLNVARRMYQMRFPQEDVSHFTMQQLRGREGIRIRRVYRTWSEKTKVIWDKRTYNPEDFEDASPINQALSAAHFCLYGIAHAVIIALGVSPGLGFVHTGHEKSFVYDVADLYKAELSIPVAFATVAESPEDVGSATRRNFRDAVYDLALMKRMVRDIKALLSVDGSDSCEKMDDHVGLWDGAKGEVAAGRSYGDEEMIEVQE</sequence>
<dbReference type="PANTHER" id="PTHR34353:SF3">
    <property type="entry name" value="CRISPR-ASSOCIATED ENDONUCLEASE CAS1"/>
    <property type="match status" value="1"/>
</dbReference>
<evidence type="ECO:0000256" key="4">
    <source>
        <dbReference type="ARBA" id="ARBA00022801"/>
    </source>
</evidence>
<dbReference type="GO" id="GO:0051607">
    <property type="term" value="P:defense response to virus"/>
    <property type="evidence" value="ECO:0007669"/>
    <property type="project" value="UniProtKB-UniRule"/>
</dbReference>
<dbReference type="InterPro" id="IPR042211">
    <property type="entry name" value="CRISPR-assoc_Cas1_N"/>
</dbReference>
<comment type="subunit">
    <text evidence="8">Homodimer, forms a heterotetramer with a Cas2 homodimer.</text>
</comment>
<comment type="function">
    <text evidence="8">CRISPR (clustered regularly interspaced short palindromic repeat), is an adaptive immune system that provides protection against mobile genetic elements (viruses, transposable elements and conjugative plasmids). CRISPR clusters contain spacers, sequences complementary to antecedent mobile elements, and target invading nucleic acids. CRISPR clusters are transcribed and processed into CRISPR RNA (crRNA). Acts as a dsDNA endonuclease. Involved in the integration of spacer DNA into the CRISPR cassette.</text>
</comment>
<organism evidence="10 11">
    <name type="scientific">Coriobacterium glomerans (strain ATCC 49209 / DSM 20642 / JCM 10262 / PW2)</name>
    <dbReference type="NCBI Taxonomy" id="700015"/>
    <lineage>
        <taxon>Bacteria</taxon>
        <taxon>Bacillati</taxon>
        <taxon>Actinomycetota</taxon>
        <taxon>Coriobacteriia</taxon>
        <taxon>Coriobacteriales</taxon>
        <taxon>Coriobacteriaceae</taxon>
        <taxon>Coriobacterium</taxon>
    </lineage>
</organism>
<keyword evidence="4 8" id="KW-0378">Hydrolase</keyword>
<dbReference type="Gene3D" id="3.100.10.20">
    <property type="entry name" value="CRISPR-associated endonuclease Cas1, N-terminal domain"/>
    <property type="match status" value="1"/>
</dbReference>
<keyword evidence="11" id="KW-1185">Reference proteome</keyword>
<dbReference type="GO" id="GO:0016787">
    <property type="term" value="F:hydrolase activity"/>
    <property type="evidence" value="ECO:0007669"/>
    <property type="project" value="UniProtKB-KW"/>
</dbReference>
<dbReference type="GO" id="GO:0004520">
    <property type="term" value="F:DNA endonuclease activity"/>
    <property type="evidence" value="ECO:0007669"/>
    <property type="project" value="InterPro"/>
</dbReference>
<dbReference type="EC" id="3.1.-.-" evidence="8"/>
<dbReference type="CDD" id="cd09719">
    <property type="entry name" value="Cas1_I-E"/>
    <property type="match status" value="1"/>
</dbReference>
<dbReference type="HAMAP" id="MF_01470">
    <property type="entry name" value="Cas1"/>
    <property type="match status" value="1"/>
</dbReference>
<keyword evidence="5 8" id="KW-0460">Magnesium</keyword>
<dbReference type="HOGENOM" id="CLU_077904_0_0_11"/>
<proteinExistence type="inferred from homology"/>
<feature type="region of interest" description="Disordered" evidence="9">
    <location>
        <begin position="1"/>
        <end position="26"/>
    </location>
</feature>
<evidence type="ECO:0000256" key="9">
    <source>
        <dbReference type="SAM" id="MobiDB-lite"/>
    </source>
</evidence>
<dbReference type="Proteomes" id="UP000006851">
    <property type="component" value="Chromosome"/>
</dbReference>
<dbReference type="OrthoDB" id="9777847at2"/>
<feature type="binding site" evidence="8">
    <location>
        <position position="226"/>
    </location>
    <ligand>
        <name>Mn(2+)</name>
        <dbReference type="ChEBI" id="CHEBI:29035"/>
    </ligand>
</feature>
<dbReference type="KEGG" id="cgo:Corgl_0426"/>
<accession>F2NAL7</accession>
<evidence type="ECO:0000256" key="3">
    <source>
        <dbReference type="ARBA" id="ARBA00022759"/>
    </source>
</evidence>
<keyword evidence="1 8" id="KW-0540">Nuclease</keyword>
<keyword evidence="3 8" id="KW-0255">Endonuclease</keyword>
<evidence type="ECO:0000256" key="5">
    <source>
        <dbReference type="ARBA" id="ARBA00022842"/>
    </source>
</evidence>
<keyword evidence="7 8" id="KW-0238">DNA-binding</keyword>
<feature type="binding site" evidence="8">
    <location>
        <position position="239"/>
    </location>
    <ligand>
        <name>Mn(2+)</name>
        <dbReference type="ChEBI" id="CHEBI:29035"/>
    </ligand>
</feature>
<evidence type="ECO:0000256" key="7">
    <source>
        <dbReference type="ARBA" id="ARBA00023125"/>
    </source>
</evidence>
<comment type="similarity">
    <text evidence="8">Belongs to the CRISPR-associated endonuclease Cas1 family.</text>
</comment>
<keyword evidence="8" id="KW-0464">Manganese</keyword>
<dbReference type="InterPro" id="IPR042206">
    <property type="entry name" value="CRISPR-assoc_Cas1_C"/>
</dbReference>
<dbReference type="NCBIfam" id="TIGR03638">
    <property type="entry name" value="cas1_ECOLI"/>
    <property type="match status" value="1"/>
</dbReference>
<reference evidence="11" key="1">
    <citation type="journal article" date="2013" name="Stand. Genomic Sci.">
        <title>Complete genome sequence of Coriobacterium glomerans type strain (PW2(T)) from the midgut of Pyrrhocoris apterus L. (red soldier bug).</title>
        <authorList>
            <person name="Stackebrandt E."/>
            <person name="Zeytun A."/>
            <person name="Lapidus A."/>
            <person name="Nolan M."/>
            <person name="Lucas S."/>
            <person name="Hammon N."/>
            <person name="Deshpande S."/>
            <person name="Cheng J.F."/>
            <person name="Tapia R."/>
            <person name="Goodwin L.A."/>
            <person name="Pitluck S."/>
            <person name="Liolios K."/>
            <person name="Pagani I."/>
            <person name="Ivanova N."/>
            <person name="Mavromatis K."/>
            <person name="Mikhailova N."/>
            <person name="Huntemann M."/>
            <person name="Pati A."/>
            <person name="Chen A."/>
            <person name="Palaniappan K."/>
            <person name="Chang Y.J."/>
            <person name="Land M."/>
            <person name="Hauser L."/>
            <person name="Rohde M."/>
            <person name="Pukall R."/>
            <person name="Goker M."/>
            <person name="Detter J.C."/>
            <person name="Woyke T."/>
            <person name="Bristow J."/>
            <person name="Eisen J.A."/>
            <person name="Markowitz V."/>
            <person name="Hugenholtz P."/>
            <person name="Kyrpides N.C."/>
            <person name="Klenk H.P."/>
        </authorList>
    </citation>
    <scope>NUCLEOTIDE SEQUENCE</scope>
    <source>
        <strain evidence="11">ATCC 49209 / DSM 20642 / JCM 10262 / PW2</strain>
    </source>
</reference>
<evidence type="ECO:0000256" key="1">
    <source>
        <dbReference type="ARBA" id="ARBA00022722"/>
    </source>
</evidence>
<dbReference type="InterPro" id="IPR050646">
    <property type="entry name" value="Cas1"/>
</dbReference>
<evidence type="ECO:0000256" key="8">
    <source>
        <dbReference type="HAMAP-Rule" id="MF_01470"/>
    </source>
</evidence>
<feature type="compositionally biased region" description="Polar residues" evidence="9">
    <location>
        <begin position="1"/>
        <end position="11"/>
    </location>
</feature>
<comment type="cofactor">
    <cofactor evidence="8">
        <name>Mg(2+)</name>
        <dbReference type="ChEBI" id="CHEBI:18420"/>
    </cofactor>
    <cofactor evidence="8">
        <name>Mn(2+)</name>
        <dbReference type="ChEBI" id="CHEBI:29035"/>
    </cofactor>
</comment>
<dbReference type="STRING" id="700015.Corgl_0426"/>
<evidence type="ECO:0000256" key="2">
    <source>
        <dbReference type="ARBA" id="ARBA00022723"/>
    </source>
</evidence>
<dbReference type="InterPro" id="IPR033641">
    <property type="entry name" value="Cas1_I-E"/>
</dbReference>
<dbReference type="eggNOG" id="COG1518">
    <property type="taxonomic scope" value="Bacteria"/>
</dbReference>